<dbReference type="PANTHER" id="PTHR36694:SF11">
    <property type="entry name" value="LP21121P-RELATED"/>
    <property type="match status" value="1"/>
</dbReference>
<name>A0A835CUD7_APHGI</name>
<accession>A0A835CUD7</accession>
<feature type="transmembrane region" description="Helical" evidence="1">
    <location>
        <begin position="120"/>
        <end position="141"/>
    </location>
</feature>
<keyword evidence="1" id="KW-0812">Transmembrane</keyword>
<feature type="transmembrane region" description="Helical" evidence="1">
    <location>
        <begin position="161"/>
        <end position="181"/>
    </location>
</feature>
<protein>
    <submittedName>
        <fullName evidence="2">Uncharacterized protein</fullName>
    </submittedName>
</protein>
<evidence type="ECO:0000313" key="2">
    <source>
        <dbReference type="EMBL" id="KAF7996929.1"/>
    </source>
</evidence>
<dbReference type="Pfam" id="PF15860">
    <property type="entry name" value="DUF4728"/>
    <property type="match status" value="1"/>
</dbReference>
<proteinExistence type="predicted"/>
<dbReference type="InterPro" id="IPR031720">
    <property type="entry name" value="DUF4728"/>
</dbReference>
<sequence length="227" mass="25672">MKIGLLKNFLHCFSLKQGTVLIAILQLFISGIIMTFFLLALAHAMDIQEMVERDTEDALEREALEEISSMHLNTKKMDIAHHNATEKVYSMYCGLVISVIHFVSTILLLYGVLINNRHFMAPWMMIMMTTIVALILSLFLVQQDCPFIAVLGGKLDIIERLVVLFLINMGIYIWFVVYSTYKSAENKGVLIHEIHSVKKPKFALTPGEGTSNGKVRLHAGTQIPYEV</sequence>
<dbReference type="OrthoDB" id="8197395at2759"/>
<dbReference type="Proteomes" id="UP000639338">
    <property type="component" value="Unassembled WGS sequence"/>
</dbReference>
<evidence type="ECO:0000313" key="3">
    <source>
        <dbReference type="Proteomes" id="UP000639338"/>
    </source>
</evidence>
<keyword evidence="1" id="KW-1133">Transmembrane helix</keyword>
<comment type="caution">
    <text evidence="2">The sequence shown here is derived from an EMBL/GenBank/DDBJ whole genome shotgun (WGS) entry which is preliminary data.</text>
</comment>
<evidence type="ECO:0000256" key="1">
    <source>
        <dbReference type="SAM" id="Phobius"/>
    </source>
</evidence>
<organism evidence="2 3">
    <name type="scientific">Aphidius gifuensis</name>
    <name type="common">Parasitoid wasp</name>
    <dbReference type="NCBI Taxonomy" id="684658"/>
    <lineage>
        <taxon>Eukaryota</taxon>
        <taxon>Metazoa</taxon>
        <taxon>Ecdysozoa</taxon>
        <taxon>Arthropoda</taxon>
        <taxon>Hexapoda</taxon>
        <taxon>Insecta</taxon>
        <taxon>Pterygota</taxon>
        <taxon>Neoptera</taxon>
        <taxon>Endopterygota</taxon>
        <taxon>Hymenoptera</taxon>
        <taxon>Apocrita</taxon>
        <taxon>Ichneumonoidea</taxon>
        <taxon>Braconidae</taxon>
        <taxon>Aphidiinae</taxon>
        <taxon>Aphidius</taxon>
    </lineage>
</organism>
<keyword evidence="1" id="KW-0472">Membrane</keyword>
<keyword evidence="3" id="KW-1185">Reference proteome</keyword>
<gene>
    <name evidence="2" type="ORF">HCN44_002575</name>
</gene>
<dbReference type="AlphaFoldDB" id="A0A835CUD7"/>
<dbReference type="EMBL" id="JACMRX010000001">
    <property type="protein sequence ID" value="KAF7996929.1"/>
    <property type="molecule type" value="Genomic_DNA"/>
</dbReference>
<reference evidence="2 3" key="1">
    <citation type="submission" date="2020-08" db="EMBL/GenBank/DDBJ databases">
        <title>Aphidius gifuensis genome sequencing and assembly.</title>
        <authorList>
            <person name="Du Z."/>
        </authorList>
    </citation>
    <scope>NUCLEOTIDE SEQUENCE [LARGE SCALE GENOMIC DNA]</scope>
    <source>
        <strain evidence="2">YNYX2018</strain>
        <tissue evidence="2">Adults</tissue>
    </source>
</reference>
<feature type="transmembrane region" description="Helical" evidence="1">
    <location>
        <begin position="89"/>
        <end position="113"/>
    </location>
</feature>
<dbReference type="PANTHER" id="PTHR36694">
    <property type="entry name" value="PASIFLORA 1, ISOFORM A-RELATED"/>
    <property type="match status" value="1"/>
</dbReference>
<feature type="transmembrane region" description="Helical" evidence="1">
    <location>
        <begin position="20"/>
        <end position="42"/>
    </location>
</feature>